<protein>
    <submittedName>
        <fullName evidence="4">Heterogeneous nuclear ribonucleoprotein 1</fullName>
    </submittedName>
</protein>
<keyword evidence="5" id="KW-1185">Reference proteome</keyword>
<dbReference type="SMART" id="SM00360">
    <property type="entry name" value="RRM"/>
    <property type="match status" value="2"/>
</dbReference>
<feature type="domain" description="RRM" evidence="3">
    <location>
        <begin position="201"/>
        <end position="278"/>
    </location>
</feature>
<accession>A0A2I0X461</accession>
<keyword evidence="1 2" id="KW-0694">RNA-binding</keyword>
<sequence length="286" mass="31921">MPGIMCASSPYLQERTCCITILLCFSSLGPRRKASLMEYEQGKVAAATNDTTVDNEGAPWNLLLEQHMRSLLNTLDRKELVDLHVKLAMTIPQAAEEIRFAAKPDPAHRKLFVYGFGEETTSETFCDAFSSSYGEIEEGRVVVDDATGKSRRFGFIIFRSLESVQKALEREGTVLDGRLAFHHPALEGFDGAIASAYVESRSLHVADISTDITTEMFLRFFEKYGEIEEGSVIYHKRTGKSRGFGFVTFKTSQAAMDAMADPEKNLGRNRISVNRARIRRIKGSPT</sequence>
<dbReference type="InterPro" id="IPR052462">
    <property type="entry name" value="SLIRP/GR-RBP-like"/>
</dbReference>
<organism evidence="4 5">
    <name type="scientific">Dendrobium catenatum</name>
    <dbReference type="NCBI Taxonomy" id="906689"/>
    <lineage>
        <taxon>Eukaryota</taxon>
        <taxon>Viridiplantae</taxon>
        <taxon>Streptophyta</taxon>
        <taxon>Embryophyta</taxon>
        <taxon>Tracheophyta</taxon>
        <taxon>Spermatophyta</taxon>
        <taxon>Magnoliopsida</taxon>
        <taxon>Liliopsida</taxon>
        <taxon>Asparagales</taxon>
        <taxon>Orchidaceae</taxon>
        <taxon>Epidendroideae</taxon>
        <taxon>Malaxideae</taxon>
        <taxon>Dendrobiinae</taxon>
        <taxon>Dendrobium</taxon>
    </lineage>
</organism>
<dbReference type="EMBL" id="KZ502164">
    <property type="protein sequence ID" value="PKU82708.1"/>
    <property type="molecule type" value="Genomic_DNA"/>
</dbReference>
<dbReference type="Pfam" id="PF00076">
    <property type="entry name" value="RRM_1"/>
    <property type="match status" value="2"/>
</dbReference>
<dbReference type="GO" id="GO:0003723">
    <property type="term" value="F:RNA binding"/>
    <property type="evidence" value="ECO:0007669"/>
    <property type="project" value="UniProtKB-UniRule"/>
</dbReference>
<dbReference type="SUPFAM" id="SSF54928">
    <property type="entry name" value="RNA-binding domain, RBD"/>
    <property type="match status" value="2"/>
</dbReference>
<reference evidence="4 5" key="2">
    <citation type="journal article" date="2017" name="Nature">
        <title>The Apostasia genome and the evolution of orchids.</title>
        <authorList>
            <person name="Zhang G.Q."/>
            <person name="Liu K.W."/>
            <person name="Li Z."/>
            <person name="Lohaus R."/>
            <person name="Hsiao Y.Y."/>
            <person name="Niu S.C."/>
            <person name="Wang J.Y."/>
            <person name="Lin Y.C."/>
            <person name="Xu Q."/>
            <person name="Chen L.J."/>
            <person name="Yoshida K."/>
            <person name="Fujiwara S."/>
            <person name="Wang Z.W."/>
            <person name="Zhang Y.Q."/>
            <person name="Mitsuda N."/>
            <person name="Wang M."/>
            <person name="Liu G.H."/>
            <person name="Pecoraro L."/>
            <person name="Huang H.X."/>
            <person name="Xiao X.J."/>
            <person name="Lin M."/>
            <person name="Wu X.Y."/>
            <person name="Wu W.L."/>
            <person name="Chen Y.Y."/>
            <person name="Chang S.B."/>
            <person name="Sakamoto S."/>
            <person name="Ohme-Takagi M."/>
            <person name="Yagi M."/>
            <person name="Zeng S.J."/>
            <person name="Shen C.Y."/>
            <person name="Yeh C.M."/>
            <person name="Luo Y.B."/>
            <person name="Tsai W.C."/>
            <person name="Van de Peer Y."/>
            <person name="Liu Z.J."/>
        </authorList>
    </citation>
    <scope>NUCLEOTIDE SEQUENCE [LARGE SCALE GENOMIC DNA]</scope>
    <source>
        <tissue evidence="4">The whole plant</tissue>
    </source>
</reference>
<dbReference type="InterPro" id="IPR035979">
    <property type="entry name" value="RBD_domain_sf"/>
</dbReference>
<dbReference type="AlphaFoldDB" id="A0A2I0X461"/>
<dbReference type="PANTHER" id="PTHR48027">
    <property type="entry name" value="HETEROGENEOUS NUCLEAR RIBONUCLEOPROTEIN 87F-RELATED"/>
    <property type="match status" value="1"/>
</dbReference>
<keyword evidence="4" id="KW-0687">Ribonucleoprotein</keyword>
<dbReference type="InterPro" id="IPR012677">
    <property type="entry name" value="Nucleotide-bd_a/b_plait_sf"/>
</dbReference>
<proteinExistence type="predicted"/>
<name>A0A2I0X461_9ASPA</name>
<evidence type="ECO:0000259" key="3">
    <source>
        <dbReference type="PROSITE" id="PS50102"/>
    </source>
</evidence>
<dbReference type="PROSITE" id="PS50102">
    <property type="entry name" value="RRM"/>
    <property type="match status" value="2"/>
</dbReference>
<evidence type="ECO:0000256" key="2">
    <source>
        <dbReference type="PROSITE-ProRule" id="PRU00176"/>
    </source>
</evidence>
<dbReference type="GO" id="GO:1990904">
    <property type="term" value="C:ribonucleoprotein complex"/>
    <property type="evidence" value="ECO:0007669"/>
    <property type="project" value="UniProtKB-KW"/>
</dbReference>
<reference evidence="4 5" key="1">
    <citation type="journal article" date="2016" name="Sci. Rep.">
        <title>The Dendrobium catenatum Lindl. genome sequence provides insights into polysaccharide synthase, floral development and adaptive evolution.</title>
        <authorList>
            <person name="Zhang G.Q."/>
            <person name="Xu Q."/>
            <person name="Bian C."/>
            <person name="Tsai W.C."/>
            <person name="Yeh C.M."/>
            <person name="Liu K.W."/>
            <person name="Yoshida K."/>
            <person name="Zhang L.S."/>
            <person name="Chang S.B."/>
            <person name="Chen F."/>
            <person name="Shi Y."/>
            <person name="Su Y.Y."/>
            <person name="Zhang Y.Q."/>
            <person name="Chen L.J."/>
            <person name="Yin Y."/>
            <person name="Lin M."/>
            <person name="Huang H."/>
            <person name="Deng H."/>
            <person name="Wang Z.W."/>
            <person name="Zhu S.L."/>
            <person name="Zhao X."/>
            <person name="Deng C."/>
            <person name="Niu S.C."/>
            <person name="Huang J."/>
            <person name="Wang M."/>
            <person name="Liu G.H."/>
            <person name="Yang H.J."/>
            <person name="Xiao X.J."/>
            <person name="Hsiao Y.Y."/>
            <person name="Wu W.L."/>
            <person name="Chen Y.Y."/>
            <person name="Mitsuda N."/>
            <person name="Ohme-Takagi M."/>
            <person name="Luo Y.B."/>
            <person name="Van de Peer Y."/>
            <person name="Liu Z.J."/>
        </authorList>
    </citation>
    <scope>NUCLEOTIDE SEQUENCE [LARGE SCALE GENOMIC DNA]</scope>
    <source>
        <tissue evidence="4">The whole plant</tissue>
    </source>
</reference>
<evidence type="ECO:0000313" key="4">
    <source>
        <dbReference type="EMBL" id="PKU82708.1"/>
    </source>
</evidence>
<dbReference type="Gene3D" id="3.30.70.330">
    <property type="match status" value="2"/>
</dbReference>
<evidence type="ECO:0000313" key="5">
    <source>
        <dbReference type="Proteomes" id="UP000233837"/>
    </source>
</evidence>
<dbReference type="STRING" id="906689.A0A2I0X461"/>
<gene>
    <name evidence="4" type="primary">RNP1</name>
    <name evidence="4" type="ORF">MA16_Dca020287</name>
</gene>
<dbReference type="Proteomes" id="UP000233837">
    <property type="component" value="Unassembled WGS sequence"/>
</dbReference>
<dbReference type="InterPro" id="IPR000504">
    <property type="entry name" value="RRM_dom"/>
</dbReference>
<evidence type="ECO:0000256" key="1">
    <source>
        <dbReference type="ARBA" id="ARBA00022884"/>
    </source>
</evidence>
<feature type="domain" description="RRM" evidence="3">
    <location>
        <begin position="109"/>
        <end position="178"/>
    </location>
</feature>